<evidence type="ECO:0000313" key="1">
    <source>
        <dbReference type="EMBL" id="GGX85932.1"/>
    </source>
</evidence>
<evidence type="ECO:0000313" key="2">
    <source>
        <dbReference type="Proteomes" id="UP000619244"/>
    </source>
</evidence>
<evidence type="ECO:0008006" key="3">
    <source>
        <dbReference type="Google" id="ProtNLM"/>
    </source>
</evidence>
<organism evidence="1 2">
    <name type="scientific">Streptomyces minutiscleroticus</name>
    <dbReference type="NCBI Taxonomy" id="68238"/>
    <lineage>
        <taxon>Bacteria</taxon>
        <taxon>Bacillati</taxon>
        <taxon>Actinomycetota</taxon>
        <taxon>Actinomycetes</taxon>
        <taxon>Kitasatosporales</taxon>
        <taxon>Streptomycetaceae</taxon>
        <taxon>Streptomyces</taxon>
    </lineage>
</organism>
<dbReference type="AlphaFoldDB" id="A0A918NQ15"/>
<sequence length="288" mass="30278">MVGNHLAQHPRLSAVAIGLGVHIQSLPDGASVGVKALALRFTEGETTIARALNELVAAGYLVRRRVRLAGGRIATRTFFHEQPGAPVPVAAVPASVPAPVPVRVDASAASTAAVAPARSAAREAPRPAAPPPVSGTAAVALARACPPVPEQEPVPSGPAADLLARLRLADSRLLLPVRDVRRLVPAVDMWLARSATADQVTRTLTAGLPPDPVPIHHPARFLEHRLSTLLPPPLPATPSEEPPVERAASLVNCDGCDRAFRTRDPRVRCADCRAEQDCQGREEGSPSW</sequence>
<keyword evidence="2" id="KW-1185">Reference proteome</keyword>
<accession>A0A918NQ15</accession>
<dbReference type="Proteomes" id="UP000619244">
    <property type="component" value="Unassembled WGS sequence"/>
</dbReference>
<comment type="caution">
    <text evidence="1">The sequence shown here is derived from an EMBL/GenBank/DDBJ whole genome shotgun (WGS) entry which is preliminary data.</text>
</comment>
<reference evidence="1" key="1">
    <citation type="journal article" date="2014" name="Int. J. Syst. Evol. Microbiol.">
        <title>Complete genome sequence of Corynebacterium casei LMG S-19264T (=DSM 44701T), isolated from a smear-ripened cheese.</title>
        <authorList>
            <consortium name="US DOE Joint Genome Institute (JGI-PGF)"/>
            <person name="Walter F."/>
            <person name="Albersmeier A."/>
            <person name="Kalinowski J."/>
            <person name="Ruckert C."/>
        </authorList>
    </citation>
    <scope>NUCLEOTIDE SEQUENCE</scope>
    <source>
        <strain evidence="1">JCM 4790</strain>
    </source>
</reference>
<protein>
    <recommendedName>
        <fullName evidence="3">DNA-binding protein</fullName>
    </recommendedName>
</protein>
<name>A0A918NQ15_9ACTN</name>
<gene>
    <name evidence="1" type="ORF">GCM10010358_45060</name>
</gene>
<reference evidence="1" key="2">
    <citation type="submission" date="2020-09" db="EMBL/GenBank/DDBJ databases">
        <authorList>
            <person name="Sun Q."/>
            <person name="Ohkuma M."/>
        </authorList>
    </citation>
    <scope>NUCLEOTIDE SEQUENCE</scope>
    <source>
        <strain evidence="1">JCM 4790</strain>
    </source>
</reference>
<dbReference type="EMBL" id="BMVU01000023">
    <property type="protein sequence ID" value="GGX85932.1"/>
    <property type="molecule type" value="Genomic_DNA"/>
</dbReference>
<proteinExistence type="predicted"/>